<dbReference type="EMBL" id="JAJSOF020000021">
    <property type="protein sequence ID" value="KAJ4436660.1"/>
    <property type="molecule type" value="Genomic_DNA"/>
</dbReference>
<comment type="caution">
    <text evidence="2">The sequence shown here is derived from an EMBL/GenBank/DDBJ whole genome shotgun (WGS) entry which is preliminary data.</text>
</comment>
<dbReference type="PANTHER" id="PTHR47027">
    <property type="entry name" value="REVERSE TRANSCRIPTASE DOMAIN-CONTAINING PROTEIN"/>
    <property type="match status" value="1"/>
</dbReference>
<dbReference type="PANTHER" id="PTHR47027:SF20">
    <property type="entry name" value="REVERSE TRANSCRIPTASE-LIKE PROTEIN WITH RNA-DIRECTED DNA POLYMERASE DOMAIN"/>
    <property type="match status" value="1"/>
</dbReference>
<sequence>MLNCEIRFAVGSAGCSKLPPQACDILLGYNCYQSPRTWRITKVLIAVCKECAPPEDVATIVSLMLREQNPSQLADASISRSVEEKERDEVELLAIREQEIRRRQEKVKKFTGASTLREEQRLRVFENKVLRKMFGAKRDEVTGEWRKLHNAELHTLYFSPDIIRNIKSRCLRWAGHVACMGESRNAYRVLVGRPEGKRPLGRPRRRWEDNIKMDLREVGYDDRDWINLAQDRDQWRAYVRAAMNLWNFRIYQNKKFEVHTIHFKKLIEQQVKNEKCDIVKVFNALRTKNKAFSECCLQVLWTPANSVDSESVLSQYGAVVSDRRCNLKEENVELPIGRGVCQGYPLSSTLFNIYLEDLVKNMRGVIVGGRRIKCIRFADDMTLLAEEETILRDMLLELNDN</sequence>
<gene>
    <name evidence="2" type="ORF">ANN_16791</name>
</gene>
<reference evidence="2 3" key="1">
    <citation type="journal article" date="2022" name="Allergy">
        <title>Genome assembly and annotation of Periplaneta americana reveal a comprehensive cockroach allergen profile.</title>
        <authorList>
            <person name="Wang L."/>
            <person name="Xiong Q."/>
            <person name="Saelim N."/>
            <person name="Wang L."/>
            <person name="Nong W."/>
            <person name="Wan A.T."/>
            <person name="Shi M."/>
            <person name="Liu X."/>
            <person name="Cao Q."/>
            <person name="Hui J.H.L."/>
            <person name="Sookrung N."/>
            <person name="Leung T.F."/>
            <person name="Tungtrongchitr A."/>
            <person name="Tsui S.K.W."/>
        </authorList>
    </citation>
    <scope>NUCLEOTIDE SEQUENCE [LARGE SCALE GENOMIC DNA]</scope>
    <source>
        <strain evidence="2">PWHHKU_190912</strain>
    </source>
</reference>
<evidence type="ECO:0000259" key="1">
    <source>
        <dbReference type="Pfam" id="PF00078"/>
    </source>
</evidence>
<dbReference type="InterPro" id="IPR000477">
    <property type="entry name" value="RT_dom"/>
</dbReference>
<name>A0ABQ8SR31_PERAM</name>
<keyword evidence="3" id="KW-1185">Reference proteome</keyword>
<organism evidence="2 3">
    <name type="scientific">Periplaneta americana</name>
    <name type="common">American cockroach</name>
    <name type="synonym">Blatta americana</name>
    <dbReference type="NCBI Taxonomy" id="6978"/>
    <lineage>
        <taxon>Eukaryota</taxon>
        <taxon>Metazoa</taxon>
        <taxon>Ecdysozoa</taxon>
        <taxon>Arthropoda</taxon>
        <taxon>Hexapoda</taxon>
        <taxon>Insecta</taxon>
        <taxon>Pterygota</taxon>
        <taxon>Neoptera</taxon>
        <taxon>Polyneoptera</taxon>
        <taxon>Dictyoptera</taxon>
        <taxon>Blattodea</taxon>
        <taxon>Blattoidea</taxon>
        <taxon>Blattidae</taxon>
        <taxon>Blattinae</taxon>
        <taxon>Periplaneta</taxon>
    </lineage>
</organism>
<proteinExistence type="predicted"/>
<dbReference type="Proteomes" id="UP001148838">
    <property type="component" value="Unassembled WGS sequence"/>
</dbReference>
<feature type="domain" description="Reverse transcriptase" evidence="1">
    <location>
        <begin position="317"/>
        <end position="397"/>
    </location>
</feature>
<accession>A0ABQ8SR31</accession>
<evidence type="ECO:0000313" key="3">
    <source>
        <dbReference type="Proteomes" id="UP001148838"/>
    </source>
</evidence>
<evidence type="ECO:0000313" key="2">
    <source>
        <dbReference type="EMBL" id="KAJ4436660.1"/>
    </source>
</evidence>
<dbReference type="Pfam" id="PF00078">
    <property type="entry name" value="RVT_1"/>
    <property type="match status" value="1"/>
</dbReference>
<protein>
    <recommendedName>
        <fullName evidence="1">Reverse transcriptase domain-containing protein</fullName>
    </recommendedName>
</protein>